<gene>
    <name evidence="2" type="ORF">fHeYen901_101</name>
</gene>
<proteinExistence type="predicted"/>
<organism evidence="2 3">
    <name type="scientific">Yersinia phage fHe-Yen9-01</name>
    <dbReference type="NCBI Taxonomy" id="1965363"/>
    <lineage>
        <taxon>Viruses</taxon>
        <taxon>Duplodnaviria</taxon>
        <taxon>Heunggongvirae</taxon>
        <taxon>Uroviricota</taxon>
        <taxon>Caudoviricetes</taxon>
        <taxon>Pantevenvirales</taxon>
        <taxon>Straboviridae</taxon>
        <taxon>Tevenvirinae</taxon>
        <taxon>Tegunavirus</taxon>
        <taxon>Tegunavirus fheyen901</taxon>
    </lineage>
</organism>
<keyword evidence="1" id="KW-0472">Membrane</keyword>
<dbReference type="Proteomes" id="UP000222840">
    <property type="component" value="Segment"/>
</dbReference>
<accession>A0A1V0DXK6</accession>
<dbReference type="EMBL" id="KY593455">
    <property type="protein sequence ID" value="ARB05874.1"/>
    <property type="molecule type" value="Genomic_DNA"/>
</dbReference>
<name>A0A1V0DXK6_9CAUD</name>
<sequence length="33" mass="3707">MIDYIVANIDVFGTIAAILSVLWIAGYQYTLKM</sequence>
<keyword evidence="1" id="KW-0812">Transmembrane</keyword>
<feature type="transmembrane region" description="Helical" evidence="1">
    <location>
        <begin position="6"/>
        <end position="27"/>
    </location>
</feature>
<reference evidence="2 3" key="1">
    <citation type="submission" date="2017-02" db="EMBL/GenBank/DDBJ databases">
        <title>Characterization and complete genome sequence of Yersinia bacteriophage, fHe-Yen9-01.</title>
        <authorList>
            <person name="Jun J.W."/>
            <person name="Wicklund A."/>
            <person name="Skurnik M."/>
        </authorList>
    </citation>
    <scope>NUCLEOTIDE SEQUENCE [LARGE SCALE GENOMIC DNA]</scope>
</reference>
<keyword evidence="3" id="KW-1185">Reference proteome</keyword>
<evidence type="ECO:0000256" key="1">
    <source>
        <dbReference type="SAM" id="Phobius"/>
    </source>
</evidence>
<protein>
    <submittedName>
        <fullName evidence="2">Uncharacterized protein</fullName>
    </submittedName>
</protein>
<evidence type="ECO:0000313" key="3">
    <source>
        <dbReference type="Proteomes" id="UP000222840"/>
    </source>
</evidence>
<evidence type="ECO:0000313" key="2">
    <source>
        <dbReference type="EMBL" id="ARB05874.1"/>
    </source>
</evidence>
<keyword evidence="1" id="KW-1133">Transmembrane helix</keyword>